<dbReference type="GO" id="GO:0003677">
    <property type="term" value="F:DNA binding"/>
    <property type="evidence" value="ECO:0007669"/>
    <property type="project" value="InterPro"/>
</dbReference>
<sequence>MQAVIHAADIQDRDGGVLLMGSLFGLYPFLLKLYADSGYQGPKFQAGLRAVCGRVNLGIVKRSDLHKFVVLPKRWIVERTIGWLNRCRRLAKDWECLNRSALAFLRWSSVRLMLRRLCQTSQ</sequence>
<protein>
    <submittedName>
        <fullName evidence="3">Transposase</fullName>
    </submittedName>
</protein>
<evidence type="ECO:0000313" key="3">
    <source>
        <dbReference type="EMBL" id="CAA9276523.1"/>
    </source>
</evidence>
<dbReference type="EMBL" id="CADCTL010000252">
    <property type="protein sequence ID" value="CAA9276523.1"/>
    <property type="molecule type" value="Genomic_DNA"/>
</dbReference>
<accession>A0A6J4JCJ8</accession>
<dbReference type="Pfam" id="PF01609">
    <property type="entry name" value="DDE_Tnp_1"/>
    <property type="match status" value="1"/>
</dbReference>
<proteinExistence type="predicted"/>
<dbReference type="AlphaFoldDB" id="A0A6J4JCJ8"/>
<name>A0A6J4JCJ8_9PROT</name>
<keyword evidence="1" id="KW-0472">Membrane</keyword>
<reference evidence="3" key="1">
    <citation type="submission" date="2020-02" db="EMBL/GenBank/DDBJ databases">
        <authorList>
            <person name="Meier V. D."/>
        </authorList>
    </citation>
    <scope>NUCLEOTIDE SEQUENCE</scope>
    <source>
        <strain evidence="3">AVDCRST_MAG04</strain>
    </source>
</reference>
<evidence type="ECO:0000259" key="2">
    <source>
        <dbReference type="Pfam" id="PF01609"/>
    </source>
</evidence>
<feature type="transmembrane region" description="Helical" evidence="1">
    <location>
        <begin position="16"/>
        <end position="35"/>
    </location>
</feature>
<keyword evidence="1" id="KW-0812">Transmembrane</keyword>
<keyword evidence="1" id="KW-1133">Transmembrane helix</keyword>
<dbReference type="PANTHER" id="PTHR30007">
    <property type="entry name" value="PHP DOMAIN PROTEIN"/>
    <property type="match status" value="1"/>
</dbReference>
<dbReference type="PANTHER" id="PTHR30007:SF0">
    <property type="entry name" value="TRANSPOSASE"/>
    <property type="match status" value="1"/>
</dbReference>
<gene>
    <name evidence="3" type="ORF">AVDCRST_MAG04-3424</name>
</gene>
<evidence type="ECO:0000256" key="1">
    <source>
        <dbReference type="SAM" id="Phobius"/>
    </source>
</evidence>
<feature type="domain" description="Transposase IS4-like" evidence="2">
    <location>
        <begin position="3"/>
        <end position="105"/>
    </location>
</feature>
<dbReference type="GO" id="GO:0004803">
    <property type="term" value="F:transposase activity"/>
    <property type="evidence" value="ECO:0007669"/>
    <property type="project" value="InterPro"/>
</dbReference>
<dbReference type="GO" id="GO:0006313">
    <property type="term" value="P:DNA transposition"/>
    <property type="evidence" value="ECO:0007669"/>
    <property type="project" value="InterPro"/>
</dbReference>
<dbReference type="InterPro" id="IPR002559">
    <property type="entry name" value="Transposase_11"/>
</dbReference>
<organism evidence="3">
    <name type="scientific">uncultured Acetobacteraceae bacterium</name>
    <dbReference type="NCBI Taxonomy" id="169975"/>
    <lineage>
        <taxon>Bacteria</taxon>
        <taxon>Pseudomonadati</taxon>
        <taxon>Pseudomonadota</taxon>
        <taxon>Alphaproteobacteria</taxon>
        <taxon>Acetobacterales</taxon>
        <taxon>Acetobacteraceae</taxon>
        <taxon>environmental samples</taxon>
    </lineage>
</organism>